<evidence type="ECO:0000256" key="3">
    <source>
        <dbReference type="ARBA" id="ARBA00022598"/>
    </source>
</evidence>
<dbReference type="HOGENOM" id="CLU_009164_0_0_6"/>
<comment type="similarity">
    <text evidence="2 8">Belongs to the carbamoyltransferase HypF family.</text>
</comment>
<dbReference type="Pfam" id="PF17788">
    <property type="entry name" value="HypF_C"/>
    <property type="match status" value="1"/>
</dbReference>
<dbReference type="Pfam" id="PF07503">
    <property type="entry name" value="zf-HYPF"/>
    <property type="match status" value="2"/>
</dbReference>
<protein>
    <recommendedName>
        <fullName evidence="8">Carbamoyltransferase HypF</fullName>
        <ecNumber evidence="8">6.2.-.-</ecNumber>
    </recommendedName>
</protein>
<dbReference type="Gene3D" id="3.30.110.120">
    <property type="match status" value="1"/>
</dbReference>
<dbReference type="PANTHER" id="PTHR42959">
    <property type="entry name" value="CARBAMOYLTRANSFERASE"/>
    <property type="match status" value="1"/>
</dbReference>
<dbReference type="eggNOG" id="COG0068">
    <property type="taxonomic scope" value="Bacteria"/>
</dbReference>
<evidence type="ECO:0000259" key="10">
    <source>
        <dbReference type="PROSITE" id="PS51160"/>
    </source>
</evidence>
<dbReference type="InterPro" id="IPR041440">
    <property type="entry name" value="HypF_C"/>
</dbReference>
<sequence length="785" mass="85412">MATAAPAREILTLSGVVQGVGFRPFAYRLATSLGLVGKVWNQGGDLLIDIQGSPSQLQAYKTQLLANKPTQAQVRALAADTATVIPHRHDFAIVDSTPGAVQGAIPVDLRLCAQCLNELFDPHHRRYRYPFITCAECGPRYSLIRRLPFDRARTSMDAFPQCPACLHEYNDPEQRRHHAQTNSCAACGPALQWYDKHGDLHQNIDPIAAAWQGLSQGQIIAVKGVGGVHLLCDAGNARAVADLRQRKQRPHKPFAIMTLNRASLAGMAEIDDHTEQLLQGADAPIALTRKGPDCDRRLSGVAPQCADIGVMYPYAPIHYLLFHQALRCPADTTWLEQAQPLTLVVTSANLSGEPLITDNAQCLRDLQGVADGFLLHNRDILARSDDSVLQNSQPAIYVRRGRGLAPNVIELAQEGPSVLAFGGFLKNTLCVSQGNRAFVSPYIGDLDRAAACRDLDLTVERLLETLAIQPDLIACDLHPDFYSTQAARRYSERLDVPLLQVQHHHAHCLATMAEAGLRGPVLGLALDGFGLGDDGGIWGGELLWMNGADYRRLGGLRPLPLPGGDSAVREPWRLGVAALLSQGREEDAERLFGAHPGYAMLRQMLAKNVNCPRTSSAGRYFDAAAAILGVRHHTDHEAHAAMALETLCRQTPPTSDASFLFEITSEGALDLYPLLDALTTCEPHAGARLFHDVLVRGLLAWVDWARAKTGVGRIALGGGCFLNRVLRESLTCGLRARGMQVHAPRQMPPNDSGISLGQVWYAYLRAQHQPPAPNAVIETDQPTCV</sequence>
<dbReference type="SUPFAM" id="SSF55821">
    <property type="entry name" value="YrdC/RibB"/>
    <property type="match status" value="1"/>
</dbReference>
<dbReference type="Gene3D" id="3.30.420.360">
    <property type="match status" value="1"/>
</dbReference>
<dbReference type="PIRSF" id="PIRSF006256">
    <property type="entry name" value="CMPcnvr_hdrg_mat"/>
    <property type="match status" value="1"/>
</dbReference>
<feature type="domain" description="YrdC-like" evidence="11">
    <location>
        <begin position="204"/>
        <end position="403"/>
    </location>
</feature>
<comment type="function">
    <text evidence="8">Involved in the maturation of [NiFe] hydrogenases. Along with HypE, it catalyzes the synthesis of the CN ligands of the active site iron of [NiFe]-hydrogenases. HypF functions as a carbamoyl transferase using carbamoylphosphate as a substrate and transferring the carboxamido moiety in an ATP-dependent reaction to the thiolate of the C-terminal cysteine of HypE yielding a protein-S-carboxamide.</text>
</comment>
<dbReference type="PROSITE" id="PS51163">
    <property type="entry name" value="YRDC"/>
    <property type="match status" value="1"/>
</dbReference>
<evidence type="ECO:0000256" key="4">
    <source>
        <dbReference type="ARBA" id="ARBA00022723"/>
    </source>
</evidence>
<evidence type="ECO:0000256" key="5">
    <source>
        <dbReference type="ARBA" id="ARBA00022771"/>
    </source>
</evidence>
<evidence type="ECO:0000313" key="12">
    <source>
        <dbReference type="EMBL" id="ABC26996.1"/>
    </source>
</evidence>
<dbReference type="InterPro" id="IPR004421">
    <property type="entry name" value="Carbamoyltransferase_HypF"/>
</dbReference>
<dbReference type="RefSeq" id="WP_011394073.1">
    <property type="nucleotide sequence ID" value="NC_007645.1"/>
</dbReference>
<comment type="pathway">
    <text evidence="1 8">Protein modification; [NiFe] hydrogenase maturation.</text>
</comment>
<keyword evidence="4" id="KW-0479">Metal-binding</keyword>
<feature type="active site" evidence="9">
    <location>
        <position position="23"/>
    </location>
</feature>
<reference evidence="12 13" key="1">
    <citation type="journal article" date="2005" name="Nucleic Acids Res.">
        <title>Genomic blueprint of Hahella chejuensis, a marine microbe producing an algicidal agent.</title>
        <authorList>
            <person name="Jeong H."/>
            <person name="Yim J.H."/>
            <person name="Lee C."/>
            <person name="Choi S.-H."/>
            <person name="Park Y.K."/>
            <person name="Yoon S.H."/>
            <person name="Hur C.-G."/>
            <person name="Kang H.-Y."/>
            <person name="Kim D."/>
            <person name="Lee H.H."/>
            <person name="Park K.H."/>
            <person name="Park S.-H."/>
            <person name="Park H.-S."/>
            <person name="Lee H.K."/>
            <person name="Oh T.K."/>
            <person name="Kim J.F."/>
        </authorList>
    </citation>
    <scope>NUCLEOTIDE SEQUENCE [LARGE SCALE GENOMIC DNA]</scope>
    <source>
        <strain evidence="12 13">KCTC 2396</strain>
    </source>
</reference>
<dbReference type="STRING" id="349521.HCH_00075"/>
<evidence type="ECO:0000256" key="7">
    <source>
        <dbReference type="ARBA" id="ARBA00048220"/>
    </source>
</evidence>
<name>Q2SQS8_HAHCH</name>
<evidence type="ECO:0000256" key="8">
    <source>
        <dbReference type="PIRNR" id="PIRNR006256"/>
    </source>
</evidence>
<dbReference type="Pfam" id="PF22521">
    <property type="entry name" value="HypF_C_2"/>
    <property type="match status" value="1"/>
</dbReference>
<keyword evidence="9" id="KW-0378">Hydrolase</keyword>
<evidence type="ECO:0000256" key="6">
    <source>
        <dbReference type="ARBA" id="ARBA00022833"/>
    </source>
</evidence>
<dbReference type="InterPro" id="IPR001792">
    <property type="entry name" value="Acylphosphatase-like_dom"/>
</dbReference>
<dbReference type="InterPro" id="IPR011125">
    <property type="entry name" value="Znf_HypF"/>
</dbReference>
<dbReference type="KEGG" id="hch:HCH_00075"/>
<dbReference type="AlphaFoldDB" id="Q2SQS8"/>
<accession>Q2SQS8</accession>
<dbReference type="EMBL" id="CP000155">
    <property type="protein sequence ID" value="ABC26996.1"/>
    <property type="molecule type" value="Genomic_DNA"/>
</dbReference>
<keyword evidence="5" id="KW-0863">Zinc-finger</keyword>
<dbReference type="InterPro" id="IPR055128">
    <property type="entry name" value="HypF_C_2"/>
</dbReference>
<dbReference type="Gene3D" id="3.90.870.50">
    <property type="match status" value="1"/>
</dbReference>
<comment type="catalytic activity">
    <reaction evidence="7 8">
        <text>C-terminal L-cysteinyl-[HypE protein] + carbamoyl phosphate + ATP + H2O = C-terminal S-carboxamide-L-cysteinyl-[HypE protein] + AMP + phosphate + diphosphate + H(+)</text>
        <dbReference type="Rhea" id="RHEA:55636"/>
        <dbReference type="Rhea" id="RHEA-COMP:14247"/>
        <dbReference type="Rhea" id="RHEA-COMP:14392"/>
        <dbReference type="ChEBI" id="CHEBI:15377"/>
        <dbReference type="ChEBI" id="CHEBI:15378"/>
        <dbReference type="ChEBI" id="CHEBI:30616"/>
        <dbReference type="ChEBI" id="CHEBI:33019"/>
        <dbReference type="ChEBI" id="CHEBI:43474"/>
        <dbReference type="ChEBI" id="CHEBI:58228"/>
        <dbReference type="ChEBI" id="CHEBI:76913"/>
        <dbReference type="ChEBI" id="CHEBI:139126"/>
        <dbReference type="ChEBI" id="CHEBI:456215"/>
    </reaction>
</comment>
<evidence type="ECO:0000256" key="2">
    <source>
        <dbReference type="ARBA" id="ARBA00008097"/>
    </source>
</evidence>
<evidence type="ECO:0000256" key="1">
    <source>
        <dbReference type="ARBA" id="ARBA00004711"/>
    </source>
</evidence>
<keyword evidence="6" id="KW-0862">Zinc</keyword>
<dbReference type="InterPro" id="IPR017945">
    <property type="entry name" value="DHBP_synth_RibB-like_a/b_dom"/>
</dbReference>
<dbReference type="GO" id="GO:0016743">
    <property type="term" value="F:carboxyl- or carbamoyltransferase activity"/>
    <property type="evidence" value="ECO:0007669"/>
    <property type="project" value="UniProtKB-UniRule"/>
</dbReference>
<dbReference type="GO" id="GO:0051604">
    <property type="term" value="P:protein maturation"/>
    <property type="evidence" value="ECO:0007669"/>
    <property type="project" value="TreeGrafter"/>
</dbReference>
<dbReference type="Gene3D" id="3.30.420.40">
    <property type="match status" value="1"/>
</dbReference>
<feature type="domain" description="Acylphosphatase-like" evidence="10">
    <location>
        <begin position="8"/>
        <end position="95"/>
    </location>
</feature>
<dbReference type="Proteomes" id="UP000000238">
    <property type="component" value="Chromosome"/>
</dbReference>
<dbReference type="PANTHER" id="PTHR42959:SF1">
    <property type="entry name" value="CARBAMOYLTRANSFERASE HYPF"/>
    <property type="match status" value="1"/>
</dbReference>
<dbReference type="InterPro" id="IPR017968">
    <property type="entry name" value="Acylphosphatase_CS"/>
</dbReference>
<keyword evidence="3" id="KW-0436">Ligase</keyword>
<dbReference type="OrthoDB" id="9808093at2"/>
<evidence type="ECO:0000313" key="13">
    <source>
        <dbReference type="Proteomes" id="UP000000238"/>
    </source>
</evidence>
<dbReference type="InterPro" id="IPR006070">
    <property type="entry name" value="Sua5-like_dom"/>
</dbReference>
<comment type="catalytic activity">
    <reaction evidence="9">
        <text>an acyl phosphate + H2O = a carboxylate + phosphate + H(+)</text>
        <dbReference type="Rhea" id="RHEA:14965"/>
        <dbReference type="ChEBI" id="CHEBI:15377"/>
        <dbReference type="ChEBI" id="CHEBI:15378"/>
        <dbReference type="ChEBI" id="CHEBI:29067"/>
        <dbReference type="ChEBI" id="CHEBI:43474"/>
        <dbReference type="ChEBI" id="CHEBI:59918"/>
        <dbReference type="EC" id="3.6.1.7"/>
    </reaction>
</comment>
<dbReference type="GO" id="GO:0003725">
    <property type="term" value="F:double-stranded RNA binding"/>
    <property type="evidence" value="ECO:0007669"/>
    <property type="project" value="InterPro"/>
</dbReference>
<dbReference type="Pfam" id="PF00708">
    <property type="entry name" value="Acylphosphatase"/>
    <property type="match status" value="1"/>
</dbReference>
<dbReference type="PROSITE" id="PS51160">
    <property type="entry name" value="ACYLPHOSPHATASE_3"/>
    <property type="match status" value="1"/>
</dbReference>
<dbReference type="InterPro" id="IPR036046">
    <property type="entry name" value="Acylphosphatase-like_dom_sf"/>
</dbReference>
<dbReference type="PROSITE" id="PS00150">
    <property type="entry name" value="ACYLPHOSPHATASE_1"/>
    <property type="match status" value="1"/>
</dbReference>
<dbReference type="GO" id="GO:0016874">
    <property type="term" value="F:ligase activity"/>
    <property type="evidence" value="ECO:0007669"/>
    <property type="project" value="UniProtKB-UniRule"/>
</dbReference>
<dbReference type="SUPFAM" id="SSF54975">
    <property type="entry name" value="Acylphosphatase/BLUF domain-like"/>
    <property type="match status" value="1"/>
</dbReference>
<dbReference type="GO" id="GO:0003998">
    <property type="term" value="F:acylphosphatase activity"/>
    <property type="evidence" value="ECO:0007669"/>
    <property type="project" value="UniProtKB-EC"/>
</dbReference>
<feature type="active site" evidence="9">
    <location>
        <position position="41"/>
    </location>
</feature>
<gene>
    <name evidence="12" type="primary">hypF</name>
    <name evidence="12" type="ordered locus">HCH_00075</name>
</gene>
<dbReference type="GO" id="GO:0008270">
    <property type="term" value="F:zinc ion binding"/>
    <property type="evidence" value="ECO:0007669"/>
    <property type="project" value="UniProtKB-KW"/>
</dbReference>
<dbReference type="InterPro" id="IPR051060">
    <property type="entry name" value="Carbamoyltrans_HypF-like"/>
</dbReference>
<dbReference type="EC" id="6.2.-.-" evidence="8"/>
<evidence type="ECO:0000259" key="11">
    <source>
        <dbReference type="PROSITE" id="PS51163"/>
    </source>
</evidence>
<proteinExistence type="inferred from homology"/>
<dbReference type="Pfam" id="PF01300">
    <property type="entry name" value="Sua5_yciO_yrdC"/>
    <property type="match status" value="1"/>
</dbReference>
<organism evidence="12 13">
    <name type="scientific">Hahella chejuensis (strain KCTC 2396)</name>
    <dbReference type="NCBI Taxonomy" id="349521"/>
    <lineage>
        <taxon>Bacteria</taxon>
        <taxon>Pseudomonadati</taxon>
        <taxon>Pseudomonadota</taxon>
        <taxon>Gammaproteobacteria</taxon>
        <taxon>Oceanospirillales</taxon>
        <taxon>Hahellaceae</taxon>
        <taxon>Hahella</taxon>
    </lineage>
</organism>
<dbReference type="NCBIfam" id="TIGR00143">
    <property type="entry name" value="hypF"/>
    <property type="match status" value="1"/>
</dbReference>
<evidence type="ECO:0000256" key="9">
    <source>
        <dbReference type="PROSITE-ProRule" id="PRU00520"/>
    </source>
</evidence>
<keyword evidence="13" id="KW-1185">Reference proteome</keyword>
<dbReference type="UniPathway" id="UPA00335"/>